<keyword evidence="1" id="KW-0732">Signal</keyword>
<sequence>MFAHSFVLHEFLLGLARTCCLMALSMVSDRCNKLARVNCWRTLVVKPVAAAKVDVLWRMVEEQLIEDLARVAQIICGHRSLLQKLPGNKPRILRTKKGRRCLFIQLTIAEEKRG</sequence>
<keyword evidence="3" id="KW-1185">Reference proteome</keyword>
<evidence type="ECO:0000313" key="2">
    <source>
        <dbReference type="EMBL" id="KAF9485250.1"/>
    </source>
</evidence>
<name>A0A9P5ZEK4_9AGAR</name>
<accession>A0A9P5ZEK4</accession>
<feature type="signal peptide" evidence="1">
    <location>
        <begin position="1"/>
        <end position="18"/>
    </location>
</feature>
<comment type="caution">
    <text evidence="2">The sequence shown here is derived from an EMBL/GenBank/DDBJ whole genome shotgun (WGS) entry which is preliminary data.</text>
</comment>
<dbReference type="Proteomes" id="UP000807469">
    <property type="component" value="Unassembled WGS sequence"/>
</dbReference>
<reference evidence="2" key="1">
    <citation type="submission" date="2020-11" db="EMBL/GenBank/DDBJ databases">
        <authorList>
            <consortium name="DOE Joint Genome Institute"/>
            <person name="Ahrendt S."/>
            <person name="Riley R."/>
            <person name="Andreopoulos W."/>
            <person name="Labutti K."/>
            <person name="Pangilinan J."/>
            <person name="Ruiz-Duenas F.J."/>
            <person name="Barrasa J.M."/>
            <person name="Sanchez-Garcia M."/>
            <person name="Camarero S."/>
            <person name="Miyauchi S."/>
            <person name="Serrano A."/>
            <person name="Linde D."/>
            <person name="Babiker R."/>
            <person name="Drula E."/>
            <person name="Ayuso-Fernandez I."/>
            <person name="Pacheco R."/>
            <person name="Padilla G."/>
            <person name="Ferreira P."/>
            <person name="Barriuso J."/>
            <person name="Kellner H."/>
            <person name="Castanera R."/>
            <person name="Alfaro M."/>
            <person name="Ramirez L."/>
            <person name="Pisabarro A.G."/>
            <person name="Kuo A."/>
            <person name="Tritt A."/>
            <person name="Lipzen A."/>
            <person name="He G."/>
            <person name="Yan M."/>
            <person name="Ng V."/>
            <person name="Cullen D."/>
            <person name="Martin F."/>
            <person name="Rosso M.-N."/>
            <person name="Henrissat B."/>
            <person name="Hibbett D."/>
            <person name="Martinez A.T."/>
            <person name="Grigoriev I.V."/>
        </authorList>
    </citation>
    <scope>NUCLEOTIDE SEQUENCE</scope>
    <source>
        <strain evidence="2">CIRM-BRFM 674</strain>
    </source>
</reference>
<protein>
    <recommendedName>
        <fullName evidence="4">Secreted protein</fullName>
    </recommendedName>
</protein>
<feature type="chain" id="PRO_5040140779" description="Secreted protein" evidence="1">
    <location>
        <begin position="19"/>
        <end position="114"/>
    </location>
</feature>
<organism evidence="2 3">
    <name type="scientific">Pholiota conissans</name>
    <dbReference type="NCBI Taxonomy" id="109636"/>
    <lineage>
        <taxon>Eukaryota</taxon>
        <taxon>Fungi</taxon>
        <taxon>Dikarya</taxon>
        <taxon>Basidiomycota</taxon>
        <taxon>Agaricomycotina</taxon>
        <taxon>Agaricomycetes</taxon>
        <taxon>Agaricomycetidae</taxon>
        <taxon>Agaricales</taxon>
        <taxon>Agaricineae</taxon>
        <taxon>Strophariaceae</taxon>
        <taxon>Pholiota</taxon>
    </lineage>
</organism>
<evidence type="ECO:0000313" key="3">
    <source>
        <dbReference type="Proteomes" id="UP000807469"/>
    </source>
</evidence>
<proteinExistence type="predicted"/>
<dbReference type="AlphaFoldDB" id="A0A9P5ZEK4"/>
<gene>
    <name evidence="2" type="ORF">BDN70DRAFT_890399</name>
</gene>
<evidence type="ECO:0008006" key="4">
    <source>
        <dbReference type="Google" id="ProtNLM"/>
    </source>
</evidence>
<evidence type="ECO:0000256" key="1">
    <source>
        <dbReference type="SAM" id="SignalP"/>
    </source>
</evidence>
<dbReference type="EMBL" id="MU155137">
    <property type="protein sequence ID" value="KAF9485250.1"/>
    <property type="molecule type" value="Genomic_DNA"/>
</dbReference>